<dbReference type="RefSeq" id="WP_227517819.1">
    <property type="nucleotide sequence ID" value="NZ_CP020931.1"/>
</dbReference>
<keyword evidence="3" id="KW-0626">Porin</keyword>
<gene>
    <name evidence="6" type="ORF">MARSALSMR5_04057</name>
</gene>
<sequence>MTTTIPSQVRPLLRAVVIAGLPLMAIGSGSALAQSTELDELRERVQQLEKKLEGAVSTAPELTEDNPYLLRDGDGIKIGSTTISFGGFIKADAIFGSHGNGSLNSYSIGLPRTFASAAASDESDWKTGFSARESRISIGTKTEDVVGHTLTTYLEMDFNQDLNDGMNETGNEIVSNSYSPRLRQAYGSWNGWDFGQTYTTFTDLAAMPEILDQGKQAAFIYATQPMIRYNMAAPGGKLMVSLENPEDGYYGNSYDDQSYPDLAMRYQIRGNYGFYSIAGLLRNFEDNAADETITDGAVSLSARIPTVGRDDLRLQYSYGALGRYMGLLTYPDVDLATLAQGDVEPLKTYGATAAYRHFWSPAWRSTLTVSHTEIVDDLVAPPAGTLSYFDSSTSVHANILWSAHRNLTLGLEYAYWDFGEIATSSSMQYEQVMASAKLSF</sequence>
<keyword evidence="5" id="KW-0175">Coiled coil</keyword>
<protein>
    <submittedName>
        <fullName evidence="6">Porin</fullName>
    </submittedName>
</protein>
<evidence type="ECO:0000256" key="5">
    <source>
        <dbReference type="SAM" id="Coils"/>
    </source>
</evidence>
<evidence type="ECO:0000256" key="1">
    <source>
        <dbReference type="ARBA" id="ARBA00009521"/>
    </source>
</evidence>
<name>A0A1W6KF93_9GAMM</name>
<evidence type="ECO:0000313" key="6">
    <source>
        <dbReference type="EMBL" id="ARM86077.1"/>
    </source>
</evidence>
<comment type="similarity">
    <text evidence="1">Belongs to the alphaproteobacteria porin family.</text>
</comment>
<keyword evidence="4" id="KW-0472">Membrane</keyword>
<proteinExistence type="inferred from homology"/>
<evidence type="ECO:0000256" key="2">
    <source>
        <dbReference type="ARBA" id="ARBA00022448"/>
    </source>
</evidence>
<dbReference type="SUPFAM" id="SSF56935">
    <property type="entry name" value="Porins"/>
    <property type="match status" value="1"/>
</dbReference>
<keyword evidence="3" id="KW-0406">Ion transport</keyword>
<dbReference type="STRING" id="1420917.AU15_18900"/>
<feature type="coiled-coil region" evidence="5">
    <location>
        <begin position="31"/>
        <end position="65"/>
    </location>
</feature>
<dbReference type="AlphaFoldDB" id="A0A1W6KF93"/>
<keyword evidence="2" id="KW-0813">Transport</keyword>
<dbReference type="GO" id="GO:0015288">
    <property type="term" value="F:porin activity"/>
    <property type="evidence" value="ECO:0007669"/>
    <property type="project" value="UniProtKB-KW"/>
</dbReference>
<dbReference type="GeneID" id="77257970"/>
<accession>A0A1W6KF93</accession>
<reference evidence="6 7" key="1">
    <citation type="submission" date="2017-04" db="EMBL/GenBank/DDBJ databases">
        <title>Genome Sequence of Marinobacter salarius strain SMR5 Isolated from a culture of the Diatom Skeletonema marinoi.</title>
        <authorList>
            <person name="Topel M."/>
            <person name="Pinder M.I.M."/>
            <person name="Johansson O.N."/>
            <person name="Kourtchenko O."/>
            <person name="Godhe A."/>
            <person name="Clarke A.K."/>
        </authorList>
    </citation>
    <scope>NUCLEOTIDE SEQUENCE [LARGE SCALE GENOMIC DNA]</scope>
    <source>
        <strain evidence="6 7">SMR5</strain>
    </source>
</reference>
<organism evidence="6 7">
    <name type="scientific">Marinobacter salarius</name>
    <dbReference type="NCBI Taxonomy" id="1420917"/>
    <lineage>
        <taxon>Bacteria</taxon>
        <taxon>Pseudomonadati</taxon>
        <taxon>Pseudomonadota</taxon>
        <taxon>Gammaproteobacteria</taxon>
        <taxon>Pseudomonadales</taxon>
        <taxon>Marinobacteraceae</taxon>
        <taxon>Marinobacter</taxon>
    </lineage>
</organism>
<dbReference type="GO" id="GO:0046930">
    <property type="term" value="C:pore complex"/>
    <property type="evidence" value="ECO:0007669"/>
    <property type="project" value="UniProtKB-KW"/>
</dbReference>
<keyword evidence="3" id="KW-0812">Transmembrane</keyword>
<dbReference type="Proteomes" id="UP000193100">
    <property type="component" value="Chromosome"/>
</dbReference>
<dbReference type="EMBL" id="CP020931">
    <property type="protein sequence ID" value="ARM86077.1"/>
    <property type="molecule type" value="Genomic_DNA"/>
</dbReference>
<dbReference type="Pfam" id="PF02530">
    <property type="entry name" value="Porin_2"/>
    <property type="match status" value="1"/>
</dbReference>
<evidence type="ECO:0000313" key="7">
    <source>
        <dbReference type="Proteomes" id="UP000193100"/>
    </source>
</evidence>
<evidence type="ECO:0000256" key="3">
    <source>
        <dbReference type="ARBA" id="ARBA00023114"/>
    </source>
</evidence>
<evidence type="ECO:0000256" key="4">
    <source>
        <dbReference type="ARBA" id="ARBA00023136"/>
    </source>
</evidence>
<dbReference type="InterPro" id="IPR003684">
    <property type="entry name" value="Porin_alphabac"/>
</dbReference>